<name>A0A6N6M6J9_9FLAO</name>
<protein>
    <recommendedName>
        <fullName evidence="3">Membrane metalloprotease</fullName>
    </recommendedName>
</protein>
<dbReference type="OrthoDB" id="1121673at2"/>
<dbReference type="RefSeq" id="WP_151166358.1">
    <property type="nucleotide sequence ID" value="NZ_WACR01000002.1"/>
</dbReference>
<dbReference type="Proteomes" id="UP000435357">
    <property type="component" value="Unassembled WGS sequence"/>
</dbReference>
<keyword evidence="2" id="KW-1185">Reference proteome</keyword>
<dbReference type="EMBL" id="WACR01000002">
    <property type="protein sequence ID" value="KAB1065534.1"/>
    <property type="molecule type" value="Genomic_DNA"/>
</dbReference>
<comment type="caution">
    <text evidence="1">The sequence shown here is derived from an EMBL/GenBank/DDBJ whole genome shotgun (WGS) entry which is preliminary data.</text>
</comment>
<evidence type="ECO:0000313" key="2">
    <source>
        <dbReference type="Proteomes" id="UP000435357"/>
    </source>
</evidence>
<accession>A0A6N6M6J9</accession>
<gene>
    <name evidence="1" type="ORF">F3059_02460</name>
</gene>
<dbReference type="GO" id="GO:0008237">
    <property type="term" value="F:metallopeptidase activity"/>
    <property type="evidence" value="ECO:0007669"/>
    <property type="project" value="InterPro"/>
</dbReference>
<dbReference type="SUPFAM" id="SSF55486">
    <property type="entry name" value="Metalloproteases ('zincins'), catalytic domain"/>
    <property type="match status" value="1"/>
</dbReference>
<evidence type="ECO:0000313" key="1">
    <source>
        <dbReference type="EMBL" id="KAB1065534.1"/>
    </source>
</evidence>
<dbReference type="PROSITE" id="PS51257">
    <property type="entry name" value="PROKAR_LIPOPROTEIN"/>
    <property type="match status" value="1"/>
</dbReference>
<dbReference type="InterPro" id="IPR024079">
    <property type="entry name" value="MetalloPept_cat_dom_sf"/>
</dbReference>
<sequence>MEWRKIKFIAITALVIAVSSCQTDDDAGTTVQPSPNAPDSDRYIKFLNGFYNDAQAFHLEVAYQSDAQPFSQPDDWNLTAENMQAVFDERPITPALNIPDTVREVASGSDRNFTPAEIVDLADQHRKRLSTKVEPSVFVIFLDGYLEQDGEVVDKVVGVNISNTSVVAVFRPVIDSVGTTDLQKRNIEQATLVHEIGHAIGLVNKGVPLTADHLDPEHEKHCINEDCVMYFENEVSGNMADFITGNLTPQDRILFKEDCLTDIRGY</sequence>
<proteinExistence type="predicted"/>
<reference evidence="1 2" key="1">
    <citation type="submission" date="2019-09" db="EMBL/GenBank/DDBJ databases">
        <title>Genomes of Cryomorphaceae.</title>
        <authorList>
            <person name="Bowman J.P."/>
        </authorList>
    </citation>
    <scope>NUCLEOTIDE SEQUENCE [LARGE SCALE GENOMIC DNA]</scope>
    <source>
        <strain evidence="1 2">KCTC 52047</strain>
    </source>
</reference>
<organism evidence="1 2">
    <name type="scientific">Salibacter halophilus</name>
    <dbReference type="NCBI Taxonomy" id="1803916"/>
    <lineage>
        <taxon>Bacteria</taxon>
        <taxon>Pseudomonadati</taxon>
        <taxon>Bacteroidota</taxon>
        <taxon>Flavobacteriia</taxon>
        <taxon>Flavobacteriales</taxon>
        <taxon>Salibacteraceae</taxon>
        <taxon>Salibacter</taxon>
    </lineage>
</organism>
<dbReference type="Gene3D" id="3.40.390.10">
    <property type="entry name" value="Collagenase (Catalytic Domain)"/>
    <property type="match status" value="1"/>
</dbReference>
<evidence type="ECO:0008006" key="3">
    <source>
        <dbReference type="Google" id="ProtNLM"/>
    </source>
</evidence>
<dbReference type="AlphaFoldDB" id="A0A6N6M6J9"/>